<sequence>MGAGSWPRSHALRSARARSSPVGTEGHQRRRQPLRGAGQAGDALVGRQERHAGADLVAAGGHRRGDGPGLLHLAVPDHGGALILSLQDGGPRLIGGQAAGQRLQALDDHLGREPACVLGAHAGQSQLQDFLRKAGQVIGHDGGRRRG</sequence>
<evidence type="ECO:0000313" key="2">
    <source>
        <dbReference type="EMBL" id="PII34364.1"/>
    </source>
</evidence>
<comment type="caution">
    <text evidence="2">The sequence shown here is derived from an EMBL/GenBank/DDBJ whole genome shotgun (WGS) entry which is preliminary data.</text>
</comment>
<evidence type="ECO:0000256" key="1">
    <source>
        <dbReference type="SAM" id="MobiDB-lite"/>
    </source>
</evidence>
<dbReference type="EMBL" id="PEKC01000108">
    <property type="protein sequence ID" value="PII34364.1"/>
    <property type="molecule type" value="Genomic_DNA"/>
</dbReference>
<dbReference type="AlphaFoldDB" id="A0A2G7T347"/>
<feature type="region of interest" description="Disordered" evidence="1">
    <location>
        <begin position="1"/>
        <end position="51"/>
    </location>
</feature>
<reference evidence="2" key="1">
    <citation type="submission" date="2017-10" db="EMBL/GenBank/DDBJ databases">
        <title>Chryseobacterium sp. B5 is a hydrocarbonoclastic and plant growth promoting bacterium.</title>
        <authorList>
            <person name="Thijs S."/>
            <person name="Gkorezis P."/>
            <person name="Van Hamme J."/>
        </authorList>
    </citation>
    <scope>NUCLEOTIDE SEQUENCE</scope>
    <source>
        <strain evidence="2">B5</strain>
    </source>
</reference>
<gene>
    <name evidence="2" type="ORF">CTI11_21270</name>
</gene>
<protein>
    <submittedName>
        <fullName evidence="2">Uncharacterized protein</fullName>
    </submittedName>
</protein>
<proteinExistence type="predicted"/>
<name>A0A2G7T347_9FLAO</name>
<accession>A0A2G7T347</accession>
<organism evidence="2">
    <name type="scientific">Chryseobacterium sp. B5</name>
    <dbReference type="NCBI Taxonomy" id="2050562"/>
    <lineage>
        <taxon>Bacteria</taxon>
        <taxon>Pseudomonadati</taxon>
        <taxon>Bacteroidota</taxon>
        <taxon>Flavobacteriia</taxon>
        <taxon>Flavobacteriales</taxon>
        <taxon>Weeksellaceae</taxon>
        <taxon>Chryseobacterium group</taxon>
        <taxon>Chryseobacterium</taxon>
    </lineage>
</organism>